<gene>
    <name evidence="2" type="ORF">OIU84_024385</name>
</gene>
<name>A0AAD6KH74_9ROSI</name>
<comment type="caution">
    <text evidence="2">The sequence shown here is derived from an EMBL/GenBank/DDBJ whole genome shotgun (WGS) entry which is preliminary data.</text>
</comment>
<evidence type="ECO:0000313" key="3">
    <source>
        <dbReference type="Proteomes" id="UP001162972"/>
    </source>
</evidence>
<protein>
    <submittedName>
        <fullName evidence="2">Uncharacterized protein</fullName>
    </submittedName>
</protein>
<accession>A0AAD6KH74</accession>
<proteinExistence type="predicted"/>
<keyword evidence="3" id="KW-1185">Reference proteome</keyword>
<feature type="compositionally biased region" description="Basic and acidic residues" evidence="1">
    <location>
        <begin position="112"/>
        <end position="125"/>
    </location>
</feature>
<reference evidence="2 3" key="1">
    <citation type="journal article" date="2023" name="Int. J. Mol. Sci.">
        <title>De Novo Assembly and Annotation of 11 Diverse Shrub Willow (Salix) Genomes Reveals Novel Gene Organization in Sex-Linked Regions.</title>
        <authorList>
            <person name="Hyden B."/>
            <person name="Feng K."/>
            <person name="Yates T.B."/>
            <person name="Jawdy S."/>
            <person name="Cereghino C."/>
            <person name="Smart L.B."/>
            <person name="Muchero W."/>
        </authorList>
    </citation>
    <scope>NUCLEOTIDE SEQUENCE [LARGE SCALE GENOMIC DNA]</scope>
    <source>
        <tissue evidence="2">Shoot tip</tissue>
    </source>
</reference>
<evidence type="ECO:0000256" key="1">
    <source>
        <dbReference type="SAM" id="MobiDB-lite"/>
    </source>
</evidence>
<organism evidence="2 3">
    <name type="scientific">Salix udensis</name>
    <dbReference type="NCBI Taxonomy" id="889485"/>
    <lineage>
        <taxon>Eukaryota</taxon>
        <taxon>Viridiplantae</taxon>
        <taxon>Streptophyta</taxon>
        <taxon>Embryophyta</taxon>
        <taxon>Tracheophyta</taxon>
        <taxon>Spermatophyta</taxon>
        <taxon>Magnoliopsida</taxon>
        <taxon>eudicotyledons</taxon>
        <taxon>Gunneridae</taxon>
        <taxon>Pentapetalae</taxon>
        <taxon>rosids</taxon>
        <taxon>fabids</taxon>
        <taxon>Malpighiales</taxon>
        <taxon>Salicaceae</taxon>
        <taxon>Saliceae</taxon>
        <taxon>Salix</taxon>
    </lineage>
</organism>
<sequence>MVLQNLNVCSSVVSCCLIFKPCWKNFMLVFLNLFGTSVAAETRREKQIAQIRRHQENLIVQQMIQLGKACMRPSNKGLEPDESTGADTAKEGVRKAKPVADTIGDAAMETVDGAREADKEANQKI</sequence>
<feature type="region of interest" description="Disordered" evidence="1">
    <location>
        <begin position="75"/>
        <end position="125"/>
    </location>
</feature>
<dbReference type="AlphaFoldDB" id="A0AAD6KH74"/>
<dbReference type="EMBL" id="JAPFFJ010000006">
    <property type="protein sequence ID" value="KAJ6423421.1"/>
    <property type="molecule type" value="Genomic_DNA"/>
</dbReference>
<dbReference type="Proteomes" id="UP001162972">
    <property type="component" value="Chromosome 16"/>
</dbReference>
<evidence type="ECO:0000313" key="2">
    <source>
        <dbReference type="EMBL" id="KAJ6423421.1"/>
    </source>
</evidence>